<name>A0A2K9NQI6_BACTC</name>
<protein>
    <submittedName>
        <fullName evidence="2">Uncharacterized protein</fullName>
    </submittedName>
</protein>
<dbReference type="Proteomes" id="UP000235584">
    <property type="component" value="Chromosome"/>
</dbReference>
<accession>A0A2K9NQI6</accession>
<gene>
    <name evidence="2" type="ORF">C0V70_06525</name>
</gene>
<proteinExistence type="predicted"/>
<sequence length="128" mass="13586">MTKSLVTLLFSIALITSCSSTPSRPQLYPNQVAKDRGPDASKQDIDQCLKEAEDYLKTPEGKKLKDSINPGSVSTSVGFGFGTGGSGIGLGVGTGGGRSRLSGEEQVRRNFTNQCLVNKGYQVVGWEN</sequence>
<dbReference type="EMBL" id="CP025704">
    <property type="protein sequence ID" value="AUN97771.1"/>
    <property type="molecule type" value="Genomic_DNA"/>
</dbReference>
<evidence type="ECO:0000313" key="2">
    <source>
        <dbReference type="EMBL" id="AUN97771.1"/>
    </source>
</evidence>
<dbReference type="AlphaFoldDB" id="A0A2K9NQI6"/>
<keyword evidence="3" id="KW-1185">Reference proteome</keyword>
<dbReference type="RefSeq" id="WP_102243064.1">
    <property type="nucleotide sequence ID" value="NZ_CP025704.1"/>
</dbReference>
<organism evidence="2 3">
    <name type="scientific">Bacteriovorax stolpii</name>
    <name type="common">Bdellovibrio stolpii</name>
    <dbReference type="NCBI Taxonomy" id="960"/>
    <lineage>
        <taxon>Bacteria</taxon>
        <taxon>Pseudomonadati</taxon>
        <taxon>Bdellovibrionota</taxon>
        <taxon>Bacteriovoracia</taxon>
        <taxon>Bacteriovoracales</taxon>
        <taxon>Bacteriovoracaceae</taxon>
        <taxon>Bacteriovorax</taxon>
    </lineage>
</organism>
<dbReference type="PROSITE" id="PS51257">
    <property type="entry name" value="PROKAR_LIPOPROTEIN"/>
    <property type="match status" value="1"/>
</dbReference>
<feature type="region of interest" description="Disordered" evidence="1">
    <location>
        <begin position="22"/>
        <end position="42"/>
    </location>
</feature>
<evidence type="ECO:0000256" key="1">
    <source>
        <dbReference type="SAM" id="MobiDB-lite"/>
    </source>
</evidence>
<evidence type="ECO:0000313" key="3">
    <source>
        <dbReference type="Proteomes" id="UP000235584"/>
    </source>
</evidence>
<dbReference type="KEGG" id="bsto:C0V70_06525"/>
<feature type="compositionally biased region" description="Basic and acidic residues" evidence="1">
    <location>
        <begin position="33"/>
        <end position="42"/>
    </location>
</feature>
<reference evidence="2 3" key="1">
    <citation type="submission" date="2018-01" db="EMBL/GenBank/DDBJ databases">
        <title>Complete genome sequence of Bacteriovorax stolpii DSM12778.</title>
        <authorList>
            <person name="Tang B."/>
            <person name="Chang J."/>
        </authorList>
    </citation>
    <scope>NUCLEOTIDE SEQUENCE [LARGE SCALE GENOMIC DNA]</scope>
    <source>
        <strain evidence="2 3">DSM 12778</strain>
    </source>
</reference>